<dbReference type="GO" id="GO:0008837">
    <property type="term" value="F:diaminopimelate epimerase activity"/>
    <property type="evidence" value="ECO:0007669"/>
    <property type="project" value="UniProtKB-EC"/>
</dbReference>
<comment type="function">
    <text evidence="8">Catalyzes the stereoinversion of LL-2,6-diaminopimelate (L,L-DAP) to meso-diaminopimelate (meso-DAP), a precursor of L-lysine and an essential component of the bacterial peptidoglycan.</text>
</comment>
<comment type="caution">
    <text evidence="10">The sequence shown here is derived from an EMBL/GenBank/DDBJ whole genome shotgun (WGS) entry which is preliminary data.</text>
</comment>
<organism evidence="10 11">
    <name type="scientific">Aquirufa regiilacus</name>
    <dbReference type="NCBI Taxonomy" id="3024868"/>
    <lineage>
        <taxon>Bacteria</taxon>
        <taxon>Pseudomonadati</taxon>
        <taxon>Bacteroidota</taxon>
        <taxon>Cytophagia</taxon>
        <taxon>Cytophagales</taxon>
        <taxon>Flectobacillaceae</taxon>
        <taxon>Aquirufa</taxon>
    </lineage>
</organism>
<evidence type="ECO:0000256" key="8">
    <source>
        <dbReference type="HAMAP-Rule" id="MF_00197"/>
    </source>
</evidence>
<evidence type="ECO:0000256" key="4">
    <source>
        <dbReference type="ARBA" id="ARBA00022605"/>
    </source>
</evidence>
<sequence>MQFYKYQGTGNDFVIIDDRNQAFNLDTPAIAALCHRRFGIGADGLMLLQMAEGYDFRMVYFNSDGTEGTMCGNGGRCLVRFAADLGIVQEKAHFIAVDGPHLAYITPSTISLQMQDVANIAQHDDDYFTNTGSPHVVRYVQQVQFTDVKNIGAAIRYSEAYQGQNGTNVNFVEKLDPQTLFVRTYERGVEDETYSCGTGVTAAALVSNTTKGMHSPIQIKTLGGELAVQFEGNSTDGFTEIFLIGPAKHVFTGEI</sequence>
<proteinExistence type="inferred from homology"/>
<evidence type="ECO:0000256" key="9">
    <source>
        <dbReference type="PROSITE-ProRule" id="PRU10125"/>
    </source>
</evidence>
<dbReference type="EMBL" id="JAVNWW010000003">
    <property type="protein sequence ID" value="MDU0808978.1"/>
    <property type="molecule type" value="Genomic_DNA"/>
</dbReference>
<keyword evidence="5 8" id="KW-0457">Lysine biosynthesis</keyword>
<feature type="binding site" evidence="8">
    <location>
        <begin position="186"/>
        <end position="187"/>
    </location>
    <ligand>
        <name>substrate</name>
    </ligand>
</feature>
<comment type="similarity">
    <text evidence="2 8">Belongs to the diaminopimelate epimerase family.</text>
</comment>
<dbReference type="PANTHER" id="PTHR31689">
    <property type="entry name" value="DIAMINOPIMELATE EPIMERASE, CHLOROPLASTIC"/>
    <property type="match status" value="1"/>
</dbReference>
<evidence type="ECO:0000256" key="3">
    <source>
        <dbReference type="ARBA" id="ARBA00013080"/>
    </source>
</evidence>
<feature type="site" description="Could be important to modulate the pK values of the two catalytic cysteine residues" evidence="8">
    <location>
        <position position="135"/>
    </location>
</feature>
<evidence type="ECO:0000313" key="10">
    <source>
        <dbReference type="EMBL" id="MDU0808978.1"/>
    </source>
</evidence>
<dbReference type="RefSeq" id="WP_316070659.1">
    <property type="nucleotide sequence ID" value="NZ_JAVNWW010000003.1"/>
</dbReference>
<gene>
    <name evidence="8 10" type="primary">dapF</name>
    <name evidence="10" type="ORF">PQG45_08020</name>
</gene>
<keyword evidence="4 8" id="KW-0028">Amino-acid biosynthesis</keyword>
<name>A0ABU3TSZ0_9BACT</name>
<comment type="catalytic activity">
    <reaction evidence="7 8">
        <text>(2S,6S)-2,6-diaminopimelate = meso-2,6-diaminopimelate</text>
        <dbReference type="Rhea" id="RHEA:15393"/>
        <dbReference type="ChEBI" id="CHEBI:57609"/>
        <dbReference type="ChEBI" id="CHEBI:57791"/>
        <dbReference type="EC" id="5.1.1.7"/>
    </reaction>
</comment>
<comment type="pathway">
    <text evidence="1 8">Amino-acid biosynthesis; L-lysine biosynthesis via DAP pathway; DL-2,6-diaminopimelate from LL-2,6-diaminopimelate: step 1/1.</text>
</comment>
<dbReference type="Proteomes" id="UP001249959">
    <property type="component" value="Unassembled WGS sequence"/>
</dbReference>
<dbReference type="InterPro" id="IPR018510">
    <property type="entry name" value="DAP_epimerase_AS"/>
</dbReference>
<keyword evidence="11" id="KW-1185">Reference proteome</keyword>
<dbReference type="SUPFAM" id="SSF54506">
    <property type="entry name" value="Diaminopimelate epimerase-like"/>
    <property type="match status" value="2"/>
</dbReference>
<dbReference type="PANTHER" id="PTHR31689:SF0">
    <property type="entry name" value="DIAMINOPIMELATE EPIMERASE"/>
    <property type="match status" value="1"/>
</dbReference>
<evidence type="ECO:0000256" key="7">
    <source>
        <dbReference type="ARBA" id="ARBA00051712"/>
    </source>
</evidence>
<accession>A0ABU3TSZ0</accession>
<feature type="active site" description="Proton acceptor" evidence="8">
    <location>
        <position position="196"/>
    </location>
</feature>
<dbReference type="Gene3D" id="3.10.310.10">
    <property type="entry name" value="Diaminopimelate Epimerase, Chain A, domain 1"/>
    <property type="match status" value="2"/>
</dbReference>
<evidence type="ECO:0000256" key="2">
    <source>
        <dbReference type="ARBA" id="ARBA00010219"/>
    </source>
</evidence>
<dbReference type="InterPro" id="IPR001653">
    <property type="entry name" value="DAP_epimerase_DapF"/>
</dbReference>
<comment type="subunit">
    <text evidence="8">Homodimer.</text>
</comment>
<evidence type="ECO:0000313" key="11">
    <source>
        <dbReference type="Proteomes" id="UP001249959"/>
    </source>
</evidence>
<dbReference type="Pfam" id="PF01678">
    <property type="entry name" value="DAP_epimerase"/>
    <property type="match status" value="2"/>
</dbReference>
<dbReference type="HAMAP" id="MF_00197">
    <property type="entry name" value="DAP_epimerase"/>
    <property type="match status" value="1"/>
</dbReference>
<feature type="binding site" evidence="8">
    <location>
        <position position="62"/>
    </location>
    <ligand>
        <name>substrate</name>
    </ligand>
</feature>
<comment type="caution">
    <text evidence="8">Lacks conserved residue(s) required for the propagation of feature annotation.</text>
</comment>
<feature type="active site" evidence="9">
    <location>
        <position position="71"/>
    </location>
</feature>
<dbReference type="PROSITE" id="PS01326">
    <property type="entry name" value="DAP_EPIMERASE"/>
    <property type="match status" value="1"/>
</dbReference>
<keyword evidence="6 8" id="KW-0413">Isomerase</keyword>
<evidence type="ECO:0000256" key="6">
    <source>
        <dbReference type="ARBA" id="ARBA00023235"/>
    </source>
</evidence>
<keyword evidence="8" id="KW-0963">Cytoplasm</keyword>
<feature type="site" description="Could be important to modulate the pK values of the two catalytic cysteine residues" evidence="8">
    <location>
        <position position="186"/>
    </location>
</feature>
<feature type="binding site" evidence="8">
    <location>
        <begin position="197"/>
        <end position="198"/>
    </location>
    <ligand>
        <name>substrate</name>
    </ligand>
</feature>
<feature type="binding site" evidence="8">
    <location>
        <begin position="72"/>
        <end position="73"/>
    </location>
    <ligand>
        <name>substrate</name>
    </ligand>
</feature>
<dbReference type="NCBIfam" id="TIGR00652">
    <property type="entry name" value="DapF"/>
    <property type="match status" value="1"/>
</dbReference>
<evidence type="ECO:0000256" key="1">
    <source>
        <dbReference type="ARBA" id="ARBA00005196"/>
    </source>
</evidence>
<reference evidence="10 11" key="1">
    <citation type="submission" date="2023-09" db="EMBL/GenBank/DDBJ databases">
        <title>Aquirufa genomes.</title>
        <authorList>
            <person name="Pitt A."/>
        </authorList>
    </citation>
    <scope>NUCLEOTIDE SEQUENCE [LARGE SCALE GENOMIC DNA]</scope>
    <source>
        <strain evidence="10 11">LEOWEIH-7C</strain>
    </source>
</reference>
<feature type="binding site" evidence="8">
    <location>
        <position position="11"/>
    </location>
    <ligand>
        <name>substrate</name>
    </ligand>
</feature>
<comment type="subcellular location">
    <subcellularLocation>
        <location evidence="8">Cytoplasm</location>
    </subcellularLocation>
</comment>
<feature type="active site" description="Proton donor" evidence="8">
    <location>
        <position position="71"/>
    </location>
</feature>
<evidence type="ECO:0000256" key="5">
    <source>
        <dbReference type="ARBA" id="ARBA00023154"/>
    </source>
</evidence>
<protein>
    <recommendedName>
        <fullName evidence="3 8">Diaminopimelate epimerase</fullName>
        <shortName evidence="8">DAP epimerase</shortName>
        <ecNumber evidence="3 8">5.1.1.7</ecNumber>
    </recommendedName>
    <alternativeName>
        <fullName evidence="8">PLP-independent amino acid racemase</fullName>
    </alternativeName>
</protein>
<feature type="binding site" evidence="8">
    <location>
        <position position="168"/>
    </location>
    <ligand>
        <name>substrate</name>
    </ligand>
</feature>
<dbReference type="EC" id="5.1.1.7" evidence="3 8"/>